<dbReference type="EMBL" id="KK107199">
    <property type="protein sequence ID" value="EZA55528.1"/>
    <property type="molecule type" value="Genomic_DNA"/>
</dbReference>
<dbReference type="AlphaFoldDB" id="A0A026WHQ9"/>
<organism evidence="1 2">
    <name type="scientific">Ooceraea biroi</name>
    <name type="common">Clonal raider ant</name>
    <name type="synonym">Cerapachys biroi</name>
    <dbReference type="NCBI Taxonomy" id="2015173"/>
    <lineage>
        <taxon>Eukaryota</taxon>
        <taxon>Metazoa</taxon>
        <taxon>Ecdysozoa</taxon>
        <taxon>Arthropoda</taxon>
        <taxon>Hexapoda</taxon>
        <taxon>Insecta</taxon>
        <taxon>Pterygota</taxon>
        <taxon>Neoptera</taxon>
        <taxon>Endopterygota</taxon>
        <taxon>Hymenoptera</taxon>
        <taxon>Apocrita</taxon>
        <taxon>Aculeata</taxon>
        <taxon>Formicoidea</taxon>
        <taxon>Formicidae</taxon>
        <taxon>Dorylinae</taxon>
        <taxon>Ooceraea</taxon>
    </lineage>
</organism>
<sequence length="57" mass="6112">MMVVCRLSGYPVDLNRPWSAPRANSLPCVSLFLPPKTARRETLNGIANGLAAARGCV</sequence>
<name>A0A026WHQ9_OOCBI</name>
<keyword evidence="2" id="KW-1185">Reference proteome</keyword>
<reference evidence="1 2" key="1">
    <citation type="journal article" date="2014" name="Curr. Biol.">
        <title>The genome of the clonal raider ant Cerapachys biroi.</title>
        <authorList>
            <person name="Oxley P.R."/>
            <person name="Ji L."/>
            <person name="Fetter-Pruneda I."/>
            <person name="McKenzie S.K."/>
            <person name="Li C."/>
            <person name="Hu H."/>
            <person name="Zhang G."/>
            <person name="Kronauer D.J."/>
        </authorList>
    </citation>
    <scope>NUCLEOTIDE SEQUENCE [LARGE SCALE GENOMIC DNA]</scope>
</reference>
<accession>A0A026WHQ9</accession>
<evidence type="ECO:0000313" key="2">
    <source>
        <dbReference type="Proteomes" id="UP000053097"/>
    </source>
</evidence>
<gene>
    <name evidence="1" type="ORF">X777_03782</name>
</gene>
<protein>
    <submittedName>
        <fullName evidence="1">Uncharacterized protein</fullName>
    </submittedName>
</protein>
<evidence type="ECO:0000313" key="1">
    <source>
        <dbReference type="EMBL" id="EZA55528.1"/>
    </source>
</evidence>
<proteinExistence type="predicted"/>
<dbReference type="Proteomes" id="UP000053097">
    <property type="component" value="Unassembled WGS sequence"/>
</dbReference>